<keyword evidence="2" id="KW-0446">Lipid-binding</keyword>
<name>A0A087SA28_AUXPR</name>
<evidence type="ECO:0000256" key="3">
    <source>
        <dbReference type="SAM" id="MobiDB-lite"/>
    </source>
</evidence>
<dbReference type="Pfam" id="PF00887">
    <property type="entry name" value="ACBP"/>
    <property type="match status" value="1"/>
</dbReference>
<dbReference type="Proteomes" id="UP000028924">
    <property type="component" value="Unassembled WGS sequence"/>
</dbReference>
<dbReference type="AlphaFoldDB" id="A0A087SA28"/>
<dbReference type="PANTHER" id="PTHR23310">
    <property type="entry name" value="ACYL-COA-BINDING PROTEIN, ACBP"/>
    <property type="match status" value="1"/>
</dbReference>
<dbReference type="KEGG" id="apro:F751_4226"/>
<accession>A0A087SA28</accession>
<reference evidence="8" key="2">
    <citation type="journal article" date="2018" name="Algal Res.">
        <title>Characterization of plant carbon substrate utilization by Auxenochlorella protothecoides.</title>
        <authorList>
            <person name="Vogler B.W."/>
            <person name="Starkenburg S.R."/>
            <person name="Sudasinghe N."/>
            <person name="Schambach J.Y."/>
            <person name="Rollin J.A."/>
            <person name="Pattathil S."/>
            <person name="Barry A.N."/>
        </authorList>
    </citation>
    <scope>NUCLEOTIDE SEQUENCE [LARGE SCALE GENOMIC DNA]</scope>
    <source>
        <strain evidence="8">UTEX 25</strain>
    </source>
</reference>
<dbReference type="SUPFAM" id="SSF47027">
    <property type="entry name" value="Acyl-CoA binding protein"/>
    <property type="match status" value="1"/>
</dbReference>
<feature type="domain" description="ACB" evidence="4">
    <location>
        <begin position="88"/>
        <end position="182"/>
    </location>
</feature>
<dbReference type="OrthoDB" id="346910at2759"/>
<dbReference type="GO" id="GO:0000062">
    <property type="term" value="F:fatty-acyl-CoA binding"/>
    <property type="evidence" value="ECO:0007669"/>
    <property type="project" value="InterPro"/>
</dbReference>
<dbReference type="Proteomes" id="UP000279271">
    <property type="component" value="Unassembled WGS sequence"/>
</dbReference>
<evidence type="ECO:0000256" key="2">
    <source>
        <dbReference type="ARBA" id="ARBA00023121"/>
    </source>
</evidence>
<evidence type="ECO:0000313" key="7">
    <source>
        <dbReference type="Proteomes" id="UP000028924"/>
    </source>
</evidence>
<evidence type="ECO:0000313" key="6">
    <source>
        <dbReference type="EMBL" id="RMZ57692.1"/>
    </source>
</evidence>
<reference evidence="6" key="4">
    <citation type="submission" date="2018-11" db="EMBL/GenBank/DDBJ databases">
        <title>Characterization of plant carbon substrate utilization by Auxenochlorella protothecoides.</title>
        <authorList>
            <person name="Vogler B.W."/>
            <person name="Starkenburg S.R."/>
            <person name="Sudasinghe N."/>
            <person name="Schambach J.Y."/>
            <person name="Rollin J.A."/>
            <person name="Pattathil S."/>
            <person name="Barry A.N."/>
        </authorList>
    </citation>
    <scope>NUCLEOTIDE SEQUENCE [LARGE SCALE GENOMIC DNA]</scope>
    <source>
        <strain evidence="6">UTEX 25</strain>
    </source>
</reference>
<dbReference type="EMBL" id="KL662078">
    <property type="protein sequence ID" value="KFM22582.1"/>
    <property type="molecule type" value="Genomic_DNA"/>
</dbReference>
<evidence type="ECO:0000313" key="5">
    <source>
        <dbReference type="EMBL" id="KFM22582.1"/>
    </source>
</evidence>
<sequence length="185" mass="20302">MTIDAGTALAAIAAANDVDTLEKALQDASFIDATPGDDRQKYRAGKAKLRKLKTEQAAKGGAASATAKPAEKSPHAKESYDASEFGSLVEKYEKLNWRIISKPGGATVKPDEFYTLYGYHMQALQGDNATERPMWAEKGGLDFEGRARWDAWAALKGTPEAKAKLEFVRLYYEFPVKSLYSDTRA</sequence>
<dbReference type="EMBL" id="QOKY01000126">
    <property type="protein sequence ID" value="RMZ57692.1"/>
    <property type="molecule type" value="Genomic_DNA"/>
</dbReference>
<keyword evidence="7" id="KW-1185">Reference proteome</keyword>
<dbReference type="InterPro" id="IPR014352">
    <property type="entry name" value="FERM/acyl-CoA-bd_prot_sf"/>
</dbReference>
<evidence type="ECO:0000256" key="1">
    <source>
        <dbReference type="ARBA" id="ARBA00005567"/>
    </source>
</evidence>
<organism evidence="5 7">
    <name type="scientific">Auxenochlorella protothecoides</name>
    <name type="common">Green microalga</name>
    <name type="synonym">Chlorella protothecoides</name>
    <dbReference type="NCBI Taxonomy" id="3075"/>
    <lineage>
        <taxon>Eukaryota</taxon>
        <taxon>Viridiplantae</taxon>
        <taxon>Chlorophyta</taxon>
        <taxon>core chlorophytes</taxon>
        <taxon>Trebouxiophyceae</taxon>
        <taxon>Chlorellales</taxon>
        <taxon>Chlorellaceae</taxon>
        <taxon>Auxenochlorella</taxon>
    </lineage>
</organism>
<dbReference type="PROSITE" id="PS51228">
    <property type="entry name" value="ACB_2"/>
    <property type="match status" value="1"/>
</dbReference>
<feature type="compositionally biased region" description="Low complexity" evidence="3">
    <location>
        <begin position="55"/>
        <end position="68"/>
    </location>
</feature>
<dbReference type="STRING" id="3075.A0A087SA28"/>
<feature type="region of interest" description="Disordered" evidence="3">
    <location>
        <begin position="50"/>
        <end position="79"/>
    </location>
</feature>
<proteinExistence type="inferred from homology"/>
<reference evidence="5 7" key="1">
    <citation type="journal article" date="2014" name="BMC Genomics">
        <title>Oil accumulation mechanisms of the oleaginous microalga Chlorella protothecoides revealed through its genome, transcriptomes, and proteomes.</title>
        <authorList>
            <person name="Gao C."/>
            <person name="Wang Y."/>
            <person name="Shen Y."/>
            <person name="Yan D."/>
            <person name="He X."/>
            <person name="Dai J."/>
            <person name="Wu Q."/>
        </authorList>
    </citation>
    <scope>NUCLEOTIDE SEQUENCE [LARGE SCALE GENOMIC DNA]</scope>
    <source>
        <strain evidence="5 7">0710</strain>
    </source>
</reference>
<gene>
    <name evidence="6" type="ORF">APUTEX25_001892</name>
    <name evidence="5" type="ORF">F751_4226</name>
</gene>
<dbReference type="GO" id="GO:0006631">
    <property type="term" value="P:fatty acid metabolic process"/>
    <property type="evidence" value="ECO:0007669"/>
    <property type="project" value="TreeGrafter"/>
</dbReference>
<dbReference type="GeneID" id="23615617"/>
<dbReference type="eggNOG" id="ENOG502S9J1">
    <property type="taxonomic scope" value="Eukaryota"/>
</dbReference>
<dbReference type="RefSeq" id="XP_011395438.1">
    <property type="nucleotide sequence ID" value="XM_011397136.1"/>
</dbReference>
<dbReference type="PANTHER" id="PTHR23310:SF62">
    <property type="entry name" value="ACYL-COA BINDING PROTEIN 1, ISOFORM A"/>
    <property type="match status" value="1"/>
</dbReference>
<evidence type="ECO:0000313" key="8">
    <source>
        <dbReference type="Proteomes" id="UP000279271"/>
    </source>
</evidence>
<reference evidence="6" key="3">
    <citation type="submission" date="2018-10" db="EMBL/GenBank/DDBJ databases">
        <authorList>
            <person name="Hovde B."/>
            <person name="Zhang X."/>
        </authorList>
    </citation>
    <scope>NUCLEOTIDE SEQUENCE [LARGE SCALE GENOMIC DNA]</scope>
    <source>
        <strain evidence="6">UTEX 25</strain>
    </source>
</reference>
<protein>
    <submittedName>
        <fullName evidence="5">Acyl-CoA-binding protein</fullName>
    </submittedName>
</protein>
<evidence type="ECO:0000259" key="4">
    <source>
        <dbReference type="PROSITE" id="PS51228"/>
    </source>
</evidence>
<dbReference type="Gene3D" id="1.20.80.10">
    <property type="match status" value="1"/>
</dbReference>
<dbReference type="InterPro" id="IPR000582">
    <property type="entry name" value="Acyl-CoA-binding_protein"/>
</dbReference>
<comment type="similarity">
    <text evidence="1">Belongs to the ACBP family.</text>
</comment>
<feature type="compositionally biased region" description="Basic and acidic residues" evidence="3">
    <location>
        <begin position="69"/>
        <end position="79"/>
    </location>
</feature>
<dbReference type="InterPro" id="IPR035984">
    <property type="entry name" value="Acyl-CoA-binding_sf"/>
</dbReference>